<name>A0ABR2IIU1_9EUKA</name>
<proteinExistence type="predicted"/>
<gene>
    <name evidence="1" type="ORF">M9Y10_011201</name>
</gene>
<protein>
    <submittedName>
        <fullName evidence="1">Uncharacterized protein</fullName>
    </submittedName>
</protein>
<dbReference type="EMBL" id="JAPFFF010000017">
    <property type="protein sequence ID" value="KAK8863515.1"/>
    <property type="molecule type" value="Genomic_DNA"/>
</dbReference>
<organism evidence="1 2">
    <name type="scientific">Tritrichomonas musculus</name>
    <dbReference type="NCBI Taxonomy" id="1915356"/>
    <lineage>
        <taxon>Eukaryota</taxon>
        <taxon>Metamonada</taxon>
        <taxon>Parabasalia</taxon>
        <taxon>Tritrichomonadida</taxon>
        <taxon>Tritrichomonadidae</taxon>
        <taxon>Tritrichomonas</taxon>
    </lineage>
</organism>
<dbReference type="Proteomes" id="UP001470230">
    <property type="component" value="Unassembled WGS sequence"/>
</dbReference>
<keyword evidence="2" id="KW-1185">Reference proteome</keyword>
<reference evidence="1 2" key="1">
    <citation type="submission" date="2024-04" db="EMBL/GenBank/DDBJ databases">
        <title>Tritrichomonas musculus Genome.</title>
        <authorList>
            <person name="Alves-Ferreira E."/>
            <person name="Grigg M."/>
            <person name="Lorenzi H."/>
            <person name="Galac M."/>
        </authorList>
    </citation>
    <scope>NUCLEOTIDE SEQUENCE [LARGE SCALE GENOMIC DNA]</scope>
    <source>
        <strain evidence="1 2">EAF2021</strain>
    </source>
</reference>
<sequence>MALLYCTYSNNCLFPFNKHSIVDLMNNHTIPSGEKEFDFEMMSEDECDEIFTINSKNSPSYFTNPFSRILSFSDSNHFSQTSLFSDSNHFSQTSLFSDSNHFSQTLLFGQSRLFSQTSLFSDSFKRSIAEITNIFSLSKSFTKTDSLMSLVSSNKKPKNYDFSFNTKDAQSIESNNQNYLKMSTQLFMVSFNHTNLIINETRDKKCLSL</sequence>
<evidence type="ECO:0000313" key="1">
    <source>
        <dbReference type="EMBL" id="KAK8863515.1"/>
    </source>
</evidence>
<evidence type="ECO:0000313" key="2">
    <source>
        <dbReference type="Proteomes" id="UP001470230"/>
    </source>
</evidence>
<accession>A0ABR2IIU1</accession>
<comment type="caution">
    <text evidence="1">The sequence shown here is derived from an EMBL/GenBank/DDBJ whole genome shotgun (WGS) entry which is preliminary data.</text>
</comment>